<feature type="transmembrane region" description="Helical" evidence="6">
    <location>
        <begin position="167"/>
        <end position="187"/>
    </location>
</feature>
<feature type="transmembrane region" description="Helical" evidence="6">
    <location>
        <begin position="443"/>
        <end position="461"/>
    </location>
</feature>
<dbReference type="InterPro" id="IPR002293">
    <property type="entry name" value="AA/rel_permease1"/>
</dbReference>
<protein>
    <submittedName>
        <fullName evidence="7">Amino acid transporter</fullName>
    </submittedName>
</protein>
<keyword evidence="3 6" id="KW-0812">Transmembrane</keyword>
<dbReference type="Pfam" id="PF13520">
    <property type="entry name" value="AA_permease_2"/>
    <property type="match status" value="1"/>
</dbReference>
<feature type="transmembrane region" description="Helical" evidence="6">
    <location>
        <begin position="101"/>
        <end position="127"/>
    </location>
</feature>
<dbReference type="EMBL" id="FRDA01000001">
    <property type="protein sequence ID" value="SHM57213.1"/>
    <property type="molecule type" value="Genomic_DNA"/>
</dbReference>
<evidence type="ECO:0000313" key="8">
    <source>
        <dbReference type="Proteomes" id="UP000183983"/>
    </source>
</evidence>
<sequence length="474" mass="49832">MTELTEPLSAEVPAGGQQLEGNLSAYKIALLVIAAAGPLGAVLTAAPIAFEHGNGAGLAGAFLLAGILMIFFSIGYGELIRAIPGAGAFYKYLTVIFGRGVGAGAAWVALASYLAITTAIAVASGYYTNMTMQGFGIDIGWAAWTVLYVGAICYLGRANIDFAAKILVPLVLAEFFVLFLLGISIFLDKGLNAFPVQAISVDAIMLPGLGVGLMVALASFLGVESAALYAMEARKPAKTIPHATRLAVVLVGVAYLIIIWLIIGEVGFDAIKDEAAIAKGGLVINLFTTRLGSTMATVVSLMLCTSNFCCLLSLHNAATRYVQVLAKDRHLPNVLSHIHETKKSPANASLLVTVLVALTIIVSSSLGYDAFVFLFPVTVALSTLGLIGLQTFVTLGVVVHFKKANDKRYFKTLLSPLIALAGLSTAVYLIYDNYGMLTGSESAWVNGTPLLLVVLFLYGIIKGRIRKADSSGVK</sequence>
<feature type="transmembrane region" description="Helical" evidence="6">
    <location>
        <begin position="348"/>
        <end position="368"/>
    </location>
</feature>
<organism evidence="7 8">
    <name type="scientific">Pseudomonas asturiensis</name>
    <dbReference type="NCBI Taxonomy" id="1190415"/>
    <lineage>
        <taxon>Bacteria</taxon>
        <taxon>Pseudomonadati</taxon>
        <taxon>Pseudomonadota</taxon>
        <taxon>Gammaproteobacteria</taxon>
        <taxon>Pseudomonadales</taxon>
        <taxon>Pseudomonadaceae</taxon>
        <taxon>Pseudomonas</taxon>
    </lineage>
</organism>
<accession>A0A1M7JWV9</accession>
<evidence type="ECO:0000256" key="4">
    <source>
        <dbReference type="ARBA" id="ARBA00022989"/>
    </source>
</evidence>
<evidence type="ECO:0000313" key="7">
    <source>
        <dbReference type="EMBL" id="SHM57213.1"/>
    </source>
</evidence>
<dbReference type="Proteomes" id="UP000183983">
    <property type="component" value="Unassembled WGS sequence"/>
</dbReference>
<evidence type="ECO:0000256" key="6">
    <source>
        <dbReference type="SAM" id="Phobius"/>
    </source>
</evidence>
<reference evidence="7 8" key="1">
    <citation type="submission" date="2016-11" db="EMBL/GenBank/DDBJ databases">
        <authorList>
            <person name="Jaros S."/>
            <person name="Januszkiewicz K."/>
            <person name="Wedrychowicz H."/>
        </authorList>
    </citation>
    <scope>NUCLEOTIDE SEQUENCE [LARGE SCALE GENOMIC DNA]</scope>
    <source>
        <strain evidence="7 8">LMG 26898</strain>
    </source>
</reference>
<dbReference type="PANTHER" id="PTHR42770:SF16">
    <property type="entry name" value="AMINO ACID PERMEASE"/>
    <property type="match status" value="1"/>
</dbReference>
<dbReference type="GO" id="GO:0005886">
    <property type="term" value="C:plasma membrane"/>
    <property type="evidence" value="ECO:0007669"/>
    <property type="project" value="UniProtKB-SubCell"/>
</dbReference>
<dbReference type="AlphaFoldDB" id="A0A1M7JWV9"/>
<feature type="transmembrane region" description="Helical" evidence="6">
    <location>
        <begin position="243"/>
        <end position="263"/>
    </location>
</feature>
<dbReference type="RefSeq" id="WP_073162188.1">
    <property type="nucleotide sequence ID" value="NZ_FRDA01000001.1"/>
</dbReference>
<evidence type="ECO:0000256" key="2">
    <source>
        <dbReference type="ARBA" id="ARBA00022475"/>
    </source>
</evidence>
<feature type="transmembrane region" description="Helical" evidence="6">
    <location>
        <begin position="207"/>
        <end position="231"/>
    </location>
</feature>
<feature type="transmembrane region" description="Helical" evidence="6">
    <location>
        <begin position="295"/>
        <end position="314"/>
    </location>
</feature>
<feature type="transmembrane region" description="Helical" evidence="6">
    <location>
        <begin position="413"/>
        <end position="431"/>
    </location>
</feature>
<feature type="transmembrane region" description="Helical" evidence="6">
    <location>
        <begin position="56"/>
        <end position="80"/>
    </location>
</feature>
<dbReference type="PIRSF" id="PIRSF006060">
    <property type="entry name" value="AA_transporter"/>
    <property type="match status" value="1"/>
</dbReference>
<feature type="transmembrane region" description="Helical" evidence="6">
    <location>
        <begin position="139"/>
        <end position="155"/>
    </location>
</feature>
<evidence type="ECO:0000256" key="3">
    <source>
        <dbReference type="ARBA" id="ARBA00022692"/>
    </source>
</evidence>
<keyword evidence="5 6" id="KW-0472">Membrane</keyword>
<dbReference type="InterPro" id="IPR050367">
    <property type="entry name" value="APC_superfamily"/>
</dbReference>
<evidence type="ECO:0000256" key="5">
    <source>
        <dbReference type="ARBA" id="ARBA00023136"/>
    </source>
</evidence>
<feature type="transmembrane region" description="Helical" evidence="6">
    <location>
        <begin position="28"/>
        <end position="50"/>
    </location>
</feature>
<evidence type="ECO:0000256" key="1">
    <source>
        <dbReference type="ARBA" id="ARBA00004651"/>
    </source>
</evidence>
<gene>
    <name evidence="7" type="ORF">SAMN05216593_101584</name>
</gene>
<comment type="subcellular location">
    <subcellularLocation>
        <location evidence="1">Cell membrane</location>
        <topology evidence="1">Multi-pass membrane protein</topology>
    </subcellularLocation>
</comment>
<proteinExistence type="predicted"/>
<dbReference type="GO" id="GO:0022857">
    <property type="term" value="F:transmembrane transporter activity"/>
    <property type="evidence" value="ECO:0007669"/>
    <property type="project" value="InterPro"/>
</dbReference>
<feature type="transmembrane region" description="Helical" evidence="6">
    <location>
        <begin position="374"/>
        <end position="401"/>
    </location>
</feature>
<dbReference type="STRING" id="1190415.SAMN05216593_101584"/>
<dbReference type="PANTHER" id="PTHR42770">
    <property type="entry name" value="AMINO ACID TRANSPORTER-RELATED"/>
    <property type="match status" value="1"/>
</dbReference>
<keyword evidence="2" id="KW-1003">Cell membrane</keyword>
<name>A0A1M7JWV9_9PSED</name>
<dbReference type="Gene3D" id="1.20.1740.10">
    <property type="entry name" value="Amino acid/polyamine transporter I"/>
    <property type="match status" value="1"/>
</dbReference>
<keyword evidence="4 6" id="KW-1133">Transmembrane helix</keyword>
<dbReference type="OrthoDB" id="9804700at2"/>